<proteinExistence type="predicted"/>
<feature type="transmembrane region" description="Helical" evidence="8">
    <location>
        <begin position="149"/>
        <end position="174"/>
    </location>
</feature>
<accession>A0A5R8KL17</accession>
<evidence type="ECO:0000259" key="9">
    <source>
        <dbReference type="Pfam" id="PF18967"/>
    </source>
</evidence>
<evidence type="ECO:0000256" key="7">
    <source>
        <dbReference type="ARBA" id="ARBA00023136"/>
    </source>
</evidence>
<reference evidence="10 11" key="1">
    <citation type="submission" date="2019-05" db="EMBL/GenBank/DDBJ databases">
        <title>Verrucobacter flavum gen. nov., sp. nov. a new member of the family Verrucomicrobiaceae.</title>
        <authorList>
            <person name="Szuroczki S."/>
            <person name="Abbaszade G."/>
            <person name="Szabo A."/>
            <person name="Felfoldi T."/>
            <person name="Schumann P."/>
            <person name="Boka K."/>
            <person name="Keki Z."/>
            <person name="Toumi M."/>
            <person name="Toth E."/>
        </authorList>
    </citation>
    <scope>NUCLEOTIDE SEQUENCE [LARGE SCALE GENOMIC DNA]</scope>
    <source>
        <strain evidence="10 11">MG-N-17</strain>
    </source>
</reference>
<dbReference type="Proteomes" id="UP000306196">
    <property type="component" value="Unassembled WGS sequence"/>
</dbReference>
<evidence type="ECO:0000256" key="2">
    <source>
        <dbReference type="ARBA" id="ARBA00022475"/>
    </source>
</evidence>
<keyword evidence="3 8" id="KW-0812">Transmembrane</keyword>
<evidence type="ECO:0000313" key="11">
    <source>
        <dbReference type="Proteomes" id="UP000306196"/>
    </source>
</evidence>
<dbReference type="Pfam" id="PF18967">
    <property type="entry name" value="PycTM"/>
    <property type="match status" value="1"/>
</dbReference>
<dbReference type="EMBL" id="VAUV01000001">
    <property type="protein sequence ID" value="TLD72695.1"/>
    <property type="molecule type" value="Genomic_DNA"/>
</dbReference>
<dbReference type="InterPro" id="IPR043760">
    <property type="entry name" value="PycTM_dom"/>
</dbReference>
<evidence type="ECO:0000256" key="4">
    <source>
        <dbReference type="ARBA" id="ARBA00022741"/>
    </source>
</evidence>
<dbReference type="RefSeq" id="WP_138084318.1">
    <property type="nucleotide sequence ID" value="NZ_VAUV01000001.1"/>
</dbReference>
<sequence>MTPPIELPGPIPTASPVSVINMLRSAQQHHIMLSSMADQKSSFLMGASVVTLTLILGKSETSVALMCLALGALLSAIFAALALMPRSSRSKSKSQSLSFNPLFFGHFTDMGEEEYLKVMAKIIEEDRTVFEAMSRDMHQMGMVLRHKKFFYLSWGYRCFVVTLVITLVVAVWGLW</sequence>
<dbReference type="OrthoDB" id="338959at2"/>
<comment type="caution">
    <text evidence="10">The sequence shown here is derived from an EMBL/GenBank/DDBJ whole genome shotgun (WGS) entry which is preliminary data.</text>
</comment>
<evidence type="ECO:0000256" key="5">
    <source>
        <dbReference type="ARBA" id="ARBA00022989"/>
    </source>
</evidence>
<evidence type="ECO:0000256" key="6">
    <source>
        <dbReference type="ARBA" id="ARBA00023118"/>
    </source>
</evidence>
<keyword evidence="5 8" id="KW-1133">Transmembrane helix</keyword>
<dbReference type="GO" id="GO:0051607">
    <property type="term" value="P:defense response to virus"/>
    <property type="evidence" value="ECO:0007669"/>
    <property type="project" value="UniProtKB-KW"/>
</dbReference>
<keyword evidence="6" id="KW-0051">Antiviral defense</keyword>
<feature type="domain" description="Pycsar effector protein" evidence="9">
    <location>
        <begin position="22"/>
        <end position="172"/>
    </location>
</feature>
<keyword evidence="4" id="KW-0547">Nucleotide-binding</keyword>
<keyword evidence="2" id="KW-1003">Cell membrane</keyword>
<evidence type="ECO:0000256" key="8">
    <source>
        <dbReference type="SAM" id="Phobius"/>
    </source>
</evidence>
<evidence type="ECO:0000256" key="1">
    <source>
        <dbReference type="ARBA" id="ARBA00004236"/>
    </source>
</evidence>
<dbReference type="AlphaFoldDB" id="A0A5R8KL17"/>
<feature type="transmembrane region" description="Helical" evidence="8">
    <location>
        <begin position="63"/>
        <end position="84"/>
    </location>
</feature>
<keyword evidence="11" id="KW-1185">Reference proteome</keyword>
<keyword evidence="7 8" id="KW-0472">Membrane</keyword>
<protein>
    <recommendedName>
        <fullName evidence="9">Pycsar effector protein domain-containing protein</fullName>
    </recommendedName>
</protein>
<gene>
    <name evidence="10" type="ORF">FEM03_01060</name>
</gene>
<organism evidence="10 11">
    <name type="scientific">Phragmitibacter flavus</name>
    <dbReference type="NCBI Taxonomy" id="2576071"/>
    <lineage>
        <taxon>Bacteria</taxon>
        <taxon>Pseudomonadati</taxon>
        <taxon>Verrucomicrobiota</taxon>
        <taxon>Verrucomicrobiia</taxon>
        <taxon>Verrucomicrobiales</taxon>
        <taxon>Verrucomicrobiaceae</taxon>
        <taxon>Phragmitibacter</taxon>
    </lineage>
</organism>
<evidence type="ECO:0000313" key="10">
    <source>
        <dbReference type="EMBL" id="TLD72695.1"/>
    </source>
</evidence>
<name>A0A5R8KL17_9BACT</name>
<evidence type="ECO:0000256" key="3">
    <source>
        <dbReference type="ARBA" id="ARBA00022692"/>
    </source>
</evidence>
<dbReference type="GO" id="GO:0000166">
    <property type="term" value="F:nucleotide binding"/>
    <property type="evidence" value="ECO:0007669"/>
    <property type="project" value="UniProtKB-KW"/>
</dbReference>
<comment type="subcellular location">
    <subcellularLocation>
        <location evidence="1">Cell membrane</location>
    </subcellularLocation>
</comment>
<dbReference type="GO" id="GO:0005886">
    <property type="term" value="C:plasma membrane"/>
    <property type="evidence" value="ECO:0007669"/>
    <property type="project" value="UniProtKB-SubCell"/>
</dbReference>